<proteinExistence type="predicted"/>
<evidence type="ECO:0000313" key="3">
    <source>
        <dbReference type="RefSeq" id="XP_030635168.1"/>
    </source>
</evidence>
<dbReference type="InParanoid" id="A0A6J2VTB2"/>
<keyword evidence="2" id="KW-1185">Reference proteome</keyword>
<protein>
    <submittedName>
        <fullName evidence="3">E3 ubiquitin-protein ligase TRIM39-like</fullName>
    </submittedName>
</protein>
<dbReference type="CDD" id="cd13733">
    <property type="entry name" value="SPRY_PRY_C-I_1"/>
    <property type="match status" value="1"/>
</dbReference>
<evidence type="ECO:0000313" key="2">
    <source>
        <dbReference type="Proteomes" id="UP000504632"/>
    </source>
</evidence>
<dbReference type="OrthoDB" id="128536at2759"/>
<name>A0A6J2VTB2_CHACN</name>
<dbReference type="InterPro" id="IPR013320">
    <property type="entry name" value="ConA-like_dom_sf"/>
</dbReference>
<dbReference type="Proteomes" id="UP000504632">
    <property type="component" value="Chromosome 7"/>
</dbReference>
<accession>A0A6J2VTB2</accession>
<dbReference type="Pfam" id="PF13765">
    <property type="entry name" value="PRY"/>
    <property type="match status" value="1"/>
</dbReference>
<gene>
    <name evidence="3" type="primary">LOC115816352</name>
</gene>
<dbReference type="InterPro" id="IPR001870">
    <property type="entry name" value="B30.2/SPRY"/>
</dbReference>
<dbReference type="PROSITE" id="PS50188">
    <property type="entry name" value="B302_SPRY"/>
    <property type="match status" value="1"/>
</dbReference>
<dbReference type="SUPFAM" id="SSF49899">
    <property type="entry name" value="Concanavalin A-like lectins/glucanases"/>
    <property type="match status" value="1"/>
</dbReference>
<dbReference type="InterPro" id="IPR050143">
    <property type="entry name" value="TRIM/RBCC"/>
</dbReference>
<dbReference type="SMART" id="SM00449">
    <property type="entry name" value="SPRY"/>
    <property type="match status" value="1"/>
</dbReference>
<dbReference type="Gene3D" id="2.60.120.920">
    <property type="match status" value="1"/>
</dbReference>
<dbReference type="Pfam" id="PF00622">
    <property type="entry name" value="SPRY"/>
    <property type="match status" value="1"/>
</dbReference>
<dbReference type="InterPro" id="IPR006574">
    <property type="entry name" value="PRY"/>
</dbReference>
<dbReference type="RefSeq" id="XP_030635168.1">
    <property type="nucleotide sequence ID" value="XM_030779308.1"/>
</dbReference>
<dbReference type="SMART" id="SM00589">
    <property type="entry name" value="PRY"/>
    <property type="match status" value="1"/>
</dbReference>
<dbReference type="PRINTS" id="PR01407">
    <property type="entry name" value="BUTYPHLNCDUF"/>
</dbReference>
<feature type="domain" description="B30.2/SPRY" evidence="1">
    <location>
        <begin position="120"/>
        <end position="315"/>
    </location>
</feature>
<organism evidence="2 3">
    <name type="scientific">Chanos chanos</name>
    <name type="common">Milkfish</name>
    <name type="synonym">Mugil chanos</name>
    <dbReference type="NCBI Taxonomy" id="29144"/>
    <lineage>
        <taxon>Eukaryota</taxon>
        <taxon>Metazoa</taxon>
        <taxon>Chordata</taxon>
        <taxon>Craniata</taxon>
        <taxon>Vertebrata</taxon>
        <taxon>Euteleostomi</taxon>
        <taxon>Actinopterygii</taxon>
        <taxon>Neopterygii</taxon>
        <taxon>Teleostei</taxon>
        <taxon>Ostariophysi</taxon>
        <taxon>Gonorynchiformes</taxon>
        <taxon>Chanidae</taxon>
        <taxon>Chanos</taxon>
    </lineage>
</organism>
<dbReference type="InterPro" id="IPR003877">
    <property type="entry name" value="SPRY_dom"/>
</dbReference>
<dbReference type="PANTHER" id="PTHR24103">
    <property type="entry name" value="E3 UBIQUITIN-PROTEIN LIGASE TRIM"/>
    <property type="match status" value="1"/>
</dbReference>
<sequence length="319" mass="36570">MQSRVEDTTATVVTRIKKKREKIKNIRLSVEQRKEVIQKETANCDQVFTALEDCIKRNKTWLHEVMEEKQKTAEKEAEGVYQSLCELPPTKDWPCISTNTDVHVKPQRKALMKMVNDIDMEMEKIPGIMLKSIQRYGVDVTLDPNTANPYLSLSDDGKRVENAVIPQQFPKGPERFTNYKAVLGKNGFSSGKFYYEVMVKGNTEWSLGVARGSIERIKSIKATPESGLWIVRLRRGKEYKAYVAPPVPLSLKHKPQKVGVFVDYEEGMVSFYDVTAKSHIYSFTGQSFTEKLYPYFSPCLDRDSRNKAPLIITPVERMK</sequence>
<dbReference type="InterPro" id="IPR043136">
    <property type="entry name" value="B30.2/SPRY_sf"/>
</dbReference>
<dbReference type="InterPro" id="IPR058030">
    <property type="entry name" value="TRIM8/14/16/25/29/45/65_CC"/>
</dbReference>
<dbReference type="Pfam" id="PF25600">
    <property type="entry name" value="TRIM_CC"/>
    <property type="match status" value="1"/>
</dbReference>
<dbReference type="InterPro" id="IPR003879">
    <property type="entry name" value="Butyrophylin_SPRY"/>
</dbReference>
<reference evidence="3" key="1">
    <citation type="submission" date="2025-08" db="UniProtKB">
        <authorList>
            <consortium name="RefSeq"/>
        </authorList>
    </citation>
    <scope>IDENTIFICATION</scope>
</reference>
<dbReference type="AlphaFoldDB" id="A0A6J2VTB2"/>
<dbReference type="FunFam" id="2.60.120.920:FF:000004">
    <property type="entry name" value="Butyrophilin subfamily 1 member A1"/>
    <property type="match status" value="1"/>
</dbReference>
<dbReference type="GeneID" id="115816352"/>
<evidence type="ECO:0000259" key="1">
    <source>
        <dbReference type="PROSITE" id="PS50188"/>
    </source>
</evidence>